<feature type="transmembrane region" description="Helical" evidence="1">
    <location>
        <begin position="55"/>
        <end position="74"/>
    </location>
</feature>
<keyword evidence="1" id="KW-1133">Transmembrane helix</keyword>
<name>A0ABT9VZ70_9BACI</name>
<reference evidence="2 3" key="1">
    <citation type="submission" date="2023-07" db="EMBL/GenBank/DDBJ databases">
        <title>Genomic Encyclopedia of Type Strains, Phase IV (KMG-IV): sequencing the most valuable type-strain genomes for metagenomic binning, comparative biology and taxonomic classification.</title>
        <authorList>
            <person name="Goeker M."/>
        </authorList>
    </citation>
    <scope>NUCLEOTIDE SEQUENCE [LARGE SCALE GENOMIC DNA]</scope>
    <source>
        <strain evidence="2 3">DSM 12751</strain>
    </source>
</reference>
<sequence>MSLENQLKQELISIEKQIEIPVTLKEQVYNSIDDHLANEGKAFQRSMRKKGFSRAPVVTVIAIAIVLFSGFFIADAIERNTYKFYTNNADPIVISYADYNYDYSEEQLEKVKQIQEQLLPGEAAIIYNPDFSFEVKLSYDPELNRPASMVFSAFRKVNQLIYYTDITTWLSVLGSEFHEMKIPDRLPRGYSFEHGTIESEFYGSMGDGESEAIDKLKEKEELMAWDWVKIDNQLVRPTLTYKNSKNDRIEFSSDLVNLIEHYEMTFPETTMVESIIVNGLEMVYSIDADLGAKEHSLNRQALFWIEKQEEEYYSYRISSESQSVTKKDLILMAKHMQGVKSILD</sequence>
<proteinExistence type="predicted"/>
<accession>A0ABT9VZ70</accession>
<dbReference type="EMBL" id="JAUSTY010000007">
    <property type="protein sequence ID" value="MDQ0166278.1"/>
    <property type="molecule type" value="Genomic_DNA"/>
</dbReference>
<protein>
    <recommendedName>
        <fullName evidence="4">DUF4367 domain-containing protein</fullName>
    </recommendedName>
</protein>
<evidence type="ECO:0000313" key="2">
    <source>
        <dbReference type="EMBL" id="MDQ0166278.1"/>
    </source>
</evidence>
<dbReference type="RefSeq" id="WP_307394338.1">
    <property type="nucleotide sequence ID" value="NZ_BAAADK010000048.1"/>
</dbReference>
<evidence type="ECO:0000256" key="1">
    <source>
        <dbReference type="SAM" id="Phobius"/>
    </source>
</evidence>
<gene>
    <name evidence="2" type="ORF">J2S11_002179</name>
</gene>
<keyword evidence="1" id="KW-0812">Transmembrane</keyword>
<evidence type="ECO:0000313" key="3">
    <source>
        <dbReference type="Proteomes" id="UP001235840"/>
    </source>
</evidence>
<dbReference type="Proteomes" id="UP001235840">
    <property type="component" value="Unassembled WGS sequence"/>
</dbReference>
<comment type="caution">
    <text evidence="2">The sequence shown here is derived from an EMBL/GenBank/DDBJ whole genome shotgun (WGS) entry which is preliminary data.</text>
</comment>
<keyword evidence="1" id="KW-0472">Membrane</keyword>
<keyword evidence="3" id="KW-1185">Reference proteome</keyword>
<organism evidence="2 3">
    <name type="scientific">Caldalkalibacillus horti</name>
    <dbReference type="NCBI Taxonomy" id="77523"/>
    <lineage>
        <taxon>Bacteria</taxon>
        <taxon>Bacillati</taxon>
        <taxon>Bacillota</taxon>
        <taxon>Bacilli</taxon>
        <taxon>Bacillales</taxon>
        <taxon>Bacillaceae</taxon>
        <taxon>Caldalkalibacillus</taxon>
    </lineage>
</organism>
<evidence type="ECO:0008006" key="4">
    <source>
        <dbReference type="Google" id="ProtNLM"/>
    </source>
</evidence>